<evidence type="ECO:0000313" key="14">
    <source>
        <dbReference type="Proteomes" id="UP000770785"/>
    </source>
</evidence>
<evidence type="ECO:0000256" key="2">
    <source>
        <dbReference type="ARBA" id="ARBA00006434"/>
    </source>
</evidence>
<dbReference type="Pfam" id="PF00474">
    <property type="entry name" value="SSF"/>
    <property type="match status" value="2"/>
</dbReference>
<feature type="transmembrane region" description="Helical" evidence="12">
    <location>
        <begin position="463"/>
        <end position="482"/>
    </location>
</feature>
<dbReference type="PROSITE" id="PS50283">
    <property type="entry name" value="NA_SOLUT_SYMP_3"/>
    <property type="match status" value="1"/>
</dbReference>
<sequence>MSTIDWMVMIGTLTAIVSYGVIKTRSVDNVKSYLLGDRDLKWWTIGLSVMATQASAITFLSTPGQAYDSGLGFAQFYFGLPIAMVVLCVFVLPIYYRLKVYTAYEYLEGRFDLKVRTLTALLFLIQRGLAAGITIYAPAIIMSSILGWSLNLTIFLIGIVVIFYTVMGGTKAVSVTQKQQMIIILLGMIAAGVVVVTKLPAEIGFNDALNIAGNLGKLEVIDFNFDLNDRYNIWSAMLGGTFLFLSYFGTDQSQVQRYLSGKSLTESRLGLLFNGLLKVPMQFLVLFIGIMVFVFFLFVAPPVHFNNANLDHVRESAYAPQLVELESENELISVRTNAAARSLVQAIKTDEPGRVATAKQTLQEAVDARKLVASRVDELVTQEAKDRGIDAISEDRDYVFITFVINYLPVGLVGLLLAVIFSAAMSSTSSELNALATTTMVDIYRRSIVKDRDDQHYLRMSKYLTIGWGCVALLFATTANLFDNLIQAVNIIGSLFYGVILGVFAVAFFFKSVGSRAVLNAAIIVQILVGITFTLSYFEVIDLAYLWLNLIGCVLTILIALLLENSGVNDGPRGDVLDA</sequence>
<evidence type="ECO:0000256" key="1">
    <source>
        <dbReference type="ARBA" id="ARBA00004651"/>
    </source>
</evidence>
<comment type="caution">
    <text evidence="13">The sequence shown here is derived from an EMBL/GenBank/DDBJ whole genome shotgun (WGS) entry which is preliminary data.</text>
</comment>
<keyword evidence="8" id="KW-0406">Ion transport</keyword>
<accession>A0ABX0X641</accession>
<feature type="transmembrane region" description="Helical" evidence="12">
    <location>
        <begin position="117"/>
        <end position="139"/>
    </location>
</feature>
<dbReference type="InterPro" id="IPR001734">
    <property type="entry name" value="Na/solute_symporter"/>
</dbReference>
<evidence type="ECO:0000256" key="3">
    <source>
        <dbReference type="ARBA" id="ARBA00022448"/>
    </source>
</evidence>
<dbReference type="CDD" id="cd11494">
    <property type="entry name" value="SLC5sbd_NIS-like_u2"/>
    <property type="match status" value="1"/>
</dbReference>
<evidence type="ECO:0000256" key="4">
    <source>
        <dbReference type="ARBA" id="ARBA00022475"/>
    </source>
</evidence>
<gene>
    <name evidence="13" type="ORF">GGR27_000138</name>
</gene>
<evidence type="ECO:0000256" key="9">
    <source>
        <dbReference type="ARBA" id="ARBA00023136"/>
    </source>
</evidence>
<evidence type="ECO:0000256" key="8">
    <source>
        <dbReference type="ARBA" id="ARBA00023065"/>
    </source>
</evidence>
<evidence type="ECO:0000256" key="10">
    <source>
        <dbReference type="ARBA" id="ARBA00023201"/>
    </source>
</evidence>
<comment type="similarity">
    <text evidence="2 11">Belongs to the sodium:solute symporter (SSF) (TC 2.A.21) family.</text>
</comment>
<dbReference type="InterPro" id="IPR038377">
    <property type="entry name" value="Na/Glc_symporter_sf"/>
</dbReference>
<evidence type="ECO:0000256" key="7">
    <source>
        <dbReference type="ARBA" id="ARBA00023053"/>
    </source>
</evidence>
<organism evidence="13 14">
    <name type="scientific">Neolewinella antarctica</name>
    <dbReference type="NCBI Taxonomy" id="442734"/>
    <lineage>
        <taxon>Bacteria</taxon>
        <taxon>Pseudomonadati</taxon>
        <taxon>Bacteroidota</taxon>
        <taxon>Saprospiria</taxon>
        <taxon>Saprospirales</taxon>
        <taxon>Lewinellaceae</taxon>
        <taxon>Neolewinella</taxon>
    </lineage>
</organism>
<keyword evidence="5 12" id="KW-0812">Transmembrane</keyword>
<keyword evidence="7" id="KW-0915">Sodium</keyword>
<feature type="transmembrane region" description="Helical" evidence="12">
    <location>
        <begin position="398"/>
        <end position="421"/>
    </location>
</feature>
<comment type="subcellular location">
    <subcellularLocation>
        <location evidence="1">Cell membrane</location>
        <topology evidence="1">Multi-pass membrane protein</topology>
    </subcellularLocation>
</comment>
<dbReference type="PANTHER" id="PTHR42985">
    <property type="entry name" value="SODIUM-COUPLED MONOCARBOXYLATE TRANSPORTER"/>
    <property type="match status" value="1"/>
</dbReference>
<dbReference type="RefSeq" id="WP_168035474.1">
    <property type="nucleotide sequence ID" value="NZ_JAATJH010000001.1"/>
</dbReference>
<keyword evidence="9 12" id="KW-0472">Membrane</keyword>
<evidence type="ECO:0000256" key="5">
    <source>
        <dbReference type="ARBA" id="ARBA00022692"/>
    </source>
</evidence>
<feature type="transmembrane region" description="Helical" evidence="12">
    <location>
        <begin position="271"/>
        <end position="300"/>
    </location>
</feature>
<evidence type="ECO:0000313" key="13">
    <source>
        <dbReference type="EMBL" id="NJC24657.1"/>
    </source>
</evidence>
<keyword evidence="3" id="KW-0813">Transport</keyword>
<dbReference type="PANTHER" id="PTHR42985:SF40">
    <property type="entry name" value="LD47995P-RELATED"/>
    <property type="match status" value="1"/>
</dbReference>
<proteinExistence type="inferred from homology"/>
<name>A0ABX0X641_9BACT</name>
<keyword evidence="4" id="KW-1003">Cell membrane</keyword>
<feature type="transmembrane region" description="Helical" evidence="12">
    <location>
        <begin position="544"/>
        <end position="563"/>
    </location>
</feature>
<dbReference type="EMBL" id="JAATJH010000001">
    <property type="protein sequence ID" value="NJC24657.1"/>
    <property type="molecule type" value="Genomic_DNA"/>
</dbReference>
<keyword evidence="6 12" id="KW-1133">Transmembrane helix</keyword>
<feature type="transmembrane region" description="Helical" evidence="12">
    <location>
        <begin position="181"/>
        <end position="201"/>
    </location>
</feature>
<feature type="transmembrane region" description="Helical" evidence="12">
    <location>
        <begin position="74"/>
        <end position="96"/>
    </location>
</feature>
<protein>
    <submittedName>
        <fullName evidence="13">SSS family transporter</fullName>
    </submittedName>
</protein>
<keyword evidence="10" id="KW-0739">Sodium transport</keyword>
<evidence type="ECO:0000256" key="6">
    <source>
        <dbReference type="ARBA" id="ARBA00022989"/>
    </source>
</evidence>
<feature type="transmembrane region" description="Helical" evidence="12">
    <location>
        <begin position="145"/>
        <end position="169"/>
    </location>
</feature>
<dbReference type="Gene3D" id="1.20.1730.10">
    <property type="entry name" value="Sodium/glucose cotransporter"/>
    <property type="match status" value="1"/>
</dbReference>
<evidence type="ECO:0000256" key="11">
    <source>
        <dbReference type="RuleBase" id="RU362091"/>
    </source>
</evidence>
<feature type="transmembrane region" description="Helical" evidence="12">
    <location>
        <begin position="42"/>
        <end position="62"/>
    </location>
</feature>
<reference evidence="13 14" key="1">
    <citation type="submission" date="2020-03" db="EMBL/GenBank/DDBJ databases">
        <title>Genomic Encyclopedia of Type Strains, Phase IV (KMG-IV): sequencing the most valuable type-strain genomes for metagenomic binning, comparative biology and taxonomic classification.</title>
        <authorList>
            <person name="Goeker M."/>
        </authorList>
    </citation>
    <scope>NUCLEOTIDE SEQUENCE [LARGE SCALE GENOMIC DNA]</scope>
    <source>
        <strain evidence="13 14">DSM 105096</strain>
    </source>
</reference>
<dbReference type="InterPro" id="IPR051163">
    <property type="entry name" value="Sodium:Solute_Symporter_SSF"/>
</dbReference>
<feature type="transmembrane region" description="Helical" evidence="12">
    <location>
        <begin position="231"/>
        <end position="250"/>
    </location>
</feature>
<dbReference type="Proteomes" id="UP000770785">
    <property type="component" value="Unassembled WGS sequence"/>
</dbReference>
<evidence type="ECO:0000256" key="12">
    <source>
        <dbReference type="SAM" id="Phobius"/>
    </source>
</evidence>
<feature type="transmembrane region" description="Helical" evidence="12">
    <location>
        <begin position="517"/>
        <end position="538"/>
    </location>
</feature>
<feature type="transmembrane region" description="Helical" evidence="12">
    <location>
        <begin position="488"/>
        <end position="510"/>
    </location>
</feature>
<keyword evidence="14" id="KW-1185">Reference proteome</keyword>
<feature type="transmembrane region" description="Helical" evidence="12">
    <location>
        <begin position="6"/>
        <end position="22"/>
    </location>
</feature>